<evidence type="ECO:0000313" key="3">
    <source>
        <dbReference type="EMBL" id="TGY35663.1"/>
    </source>
</evidence>
<dbReference type="EMBL" id="SRYO01000007">
    <property type="protein sequence ID" value="TGY35663.1"/>
    <property type="molecule type" value="Genomic_DNA"/>
</dbReference>
<evidence type="ECO:0000256" key="1">
    <source>
        <dbReference type="SAM" id="MobiDB-lite"/>
    </source>
</evidence>
<sequence length="62" mass="6725">MPARVPSRGRGRAHPSLTPEEPMDYGWMSHALLWIIGLMSVGATVAVVGALFTLGRSGYRKD</sequence>
<organism evidence="3 4">
    <name type="scientific">Microbacterium laevaniformans</name>
    <dbReference type="NCBI Taxonomy" id="36807"/>
    <lineage>
        <taxon>Bacteria</taxon>
        <taxon>Bacillati</taxon>
        <taxon>Actinomycetota</taxon>
        <taxon>Actinomycetes</taxon>
        <taxon>Micrococcales</taxon>
        <taxon>Microbacteriaceae</taxon>
        <taxon>Microbacterium</taxon>
    </lineage>
</organism>
<gene>
    <name evidence="3" type="ORF">E5344_11735</name>
</gene>
<feature type="transmembrane region" description="Helical" evidence="2">
    <location>
        <begin position="31"/>
        <end position="54"/>
    </location>
</feature>
<reference evidence="3 4" key="1">
    <citation type="submission" date="2019-04" db="EMBL/GenBank/DDBJ databases">
        <title>Microbes associate with the intestines of laboratory mice.</title>
        <authorList>
            <person name="Navarre W."/>
            <person name="Wong E."/>
            <person name="Huang K."/>
            <person name="Tropini C."/>
            <person name="Ng K."/>
            <person name="Yu B."/>
        </authorList>
    </citation>
    <scope>NUCLEOTIDE SEQUENCE [LARGE SCALE GENOMIC DNA]</scope>
    <source>
        <strain evidence="3 4">NM46_B2-13</strain>
    </source>
</reference>
<dbReference type="AlphaFoldDB" id="A0A4S2D505"/>
<feature type="region of interest" description="Disordered" evidence="1">
    <location>
        <begin position="1"/>
        <end position="21"/>
    </location>
</feature>
<evidence type="ECO:0000313" key="4">
    <source>
        <dbReference type="Proteomes" id="UP000309893"/>
    </source>
</evidence>
<keyword evidence="2" id="KW-1133">Transmembrane helix</keyword>
<accession>A0A4S2D505</accession>
<proteinExistence type="predicted"/>
<protein>
    <submittedName>
        <fullName evidence="3">Uncharacterized protein</fullName>
    </submittedName>
</protein>
<evidence type="ECO:0000256" key="2">
    <source>
        <dbReference type="SAM" id="Phobius"/>
    </source>
</evidence>
<keyword evidence="2" id="KW-0472">Membrane</keyword>
<keyword evidence="2" id="KW-0812">Transmembrane</keyword>
<dbReference type="RefSeq" id="WP_135949736.1">
    <property type="nucleotide sequence ID" value="NZ_SRYO01000007.1"/>
</dbReference>
<name>A0A4S2D505_9MICO</name>
<comment type="caution">
    <text evidence="3">The sequence shown here is derived from an EMBL/GenBank/DDBJ whole genome shotgun (WGS) entry which is preliminary data.</text>
</comment>
<dbReference type="Proteomes" id="UP000309893">
    <property type="component" value="Unassembled WGS sequence"/>
</dbReference>